<dbReference type="STRING" id="1121025.SAMN02745249_01894"/>
<proteinExistence type="predicted"/>
<evidence type="ECO:0000313" key="3">
    <source>
        <dbReference type="Proteomes" id="UP000184128"/>
    </source>
</evidence>
<dbReference type="Proteomes" id="UP000184128">
    <property type="component" value="Unassembled WGS sequence"/>
</dbReference>
<reference evidence="2 3" key="1">
    <citation type="submission" date="2016-11" db="EMBL/GenBank/DDBJ databases">
        <authorList>
            <person name="Jaros S."/>
            <person name="Januszkiewicz K."/>
            <person name="Wedrychowicz H."/>
        </authorList>
    </citation>
    <scope>NUCLEOTIDE SEQUENCE [LARGE SCALE GENOMIC DNA]</scope>
    <source>
        <strain evidence="2 3">DSM 15692</strain>
    </source>
</reference>
<dbReference type="EMBL" id="FQUF01000035">
    <property type="protein sequence ID" value="SHF13920.1"/>
    <property type="molecule type" value="Genomic_DNA"/>
</dbReference>
<name>A0A1M4Z7C3_9LACT</name>
<keyword evidence="1" id="KW-0472">Membrane</keyword>
<feature type="transmembrane region" description="Helical" evidence="1">
    <location>
        <begin position="21"/>
        <end position="40"/>
    </location>
</feature>
<keyword evidence="1" id="KW-0812">Transmembrane</keyword>
<feature type="transmembrane region" description="Helical" evidence="1">
    <location>
        <begin position="171"/>
        <end position="192"/>
    </location>
</feature>
<gene>
    <name evidence="2" type="ORF">SAMN02745249_01894</name>
</gene>
<dbReference type="OrthoDB" id="2081522at2"/>
<feature type="transmembrane region" description="Helical" evidence="1">
    <location>
        <begin position="60"/>
        <end position="80"/>
    </location>
</feature>
<evidence type="ECO:0008006" key="4">
    <source>
        <dbReference type="Google" id="ProtNLM"/>
    </source>
</evidence>
<organism evidence="2 3">
    <name type="scientific">Atopostipes suicloacalis DSM 15692</name>
    <dbReference type="NCBI Taxonomy" id="1121025"/>
    <lineage>
        <taxon>Bacteria</taxon>
        <taxon>Bacillati</taxon>
        <taxon>Bacillota</taxon>
        <taxon>Bacilli</taxon>
        <taxon>Lactobacillales</taxon>
        <taxon>Carnobacteriaceae</taxon>
        <taxon>Atopostipes</taxon>
    </lineage>
</organism>
<keyword evidence="1" id="KW-1133">Transmembrane helix</keyword>
<dbReference type="RefSeq" id="WP_073298577.1">
    <property type="nucleotide sequence ID" value="NZ_FQUF01000035.1"/>
</dbReference>
<keyword evidence="3" id="KW-1185">Reference proteome</keyword>
<protein>
    <recommendedName>
        <fullName evidence="4">ABC-2 family transporter protein</fullName>
    </recommendedName>
</protein>
<feature type="transmembrane region" description="Helical" evidence="1">
    <location>
        <begin position="227"/>
        <end position="246"/>
    </location>
</feature>
<dbReference type="AlphaFoldDB" id="A0A1M4Z7C3"/>
<evidence type="ECO:0000256" key="1">
    <source>
        <dbReference type="SAM" id="Phobius"/>
    </source>
</evidence>
<accession>A0A1M4Z7C3</accession>
<sequence>MRYLIKADFKKTFNLKKNRNYVIILGVLSIFFSLTFLFTLNVTQKKQIIDLSSIELLDVSLLGMDVVTIMLVIFFANFIAKEFTTEQVYTSLAITPLRHKFYLSKILFVLLLSIGVGVILILTILGLDQLVLSMYEMQTIPLFHQTVLSKLIGTLFMVIFYSILSATGSFYFQSVSGGITFSLGIMFIPALVKLFPEGFSELFLSFLPEKSLSTLIKIGMFNLDNTILFSILVLLFWLLVPLIFGFKKFNETDF</sequence>
<feature type="transmembrane region" description="Helical" evidence="1">
    <location>
        <begin position="101"/>
        <end position="127"/>
    </location>
</feature>
<evidence type="ECO:0000313" key="2">
    <source>
        <dbReference type="EMBL" id="SHF13920.1"/>
    </source>
</evidence>
<feature type="transmembrane region" description="Helical" evidence="1">
    <location>
        <begin position="147"/>
        <end position="164"/>
    </location>
</feature>